<evidence type="ECO:0000313" key="3">
    <source>
        <dbReference type="Proteomes" id="UP001428341"/>
    </source>
</evidence>
<comment type="caution">
    <text evidence="2">The sequence shown here is derived from an EMBL/GenBank/DDBJ whole genome shotgun (WGS) entry which is preliminary data.</text>
</comment>
<keyword evidence="3" id="KW-1185">Reference proteome</keyword>
<reference evidence="2 3" key="1">
    <citation type="submission" date="2024-05" db="EMBL/GenBank/DDBJ databases">
        <title>Haplotype-resolved chromosome-level genome assembly of Huyou (Citrus changshanensis).</title>
        <authorList>
            <person name="Miao C."/>
            <person name="Chen W."/>
            <person name="Wu Y."/>
            <person name="Wang L."/>
            <person name="Zhao S."/>
            <person name="Grierson D."/>
            <person name="Xu C."/>
            <person name="Chen K."/>
        </authorList>
    </citation>
    <scope>NUCLEOTIDE SEQUENCE [LARGE SCALE GENOMIC DNA]</scope>
    <source>
        <strain evidence="2">01-14</strain>
        <tissue evidence="2">Leaf</tissue>
    </source>
</reference>
<accession>A0AAP0R3G3</accession>
<dbReference type="EMBL" id="JBCGBO010000001">
    <property type="protein sequence ID" value="KAK9229951.1"/>
    <property type="molecule type" value="Genomic_DNA"/>
</dbReference>
<proteinExistence type="predicted"/>
<gene>
    <name evidence="2" type="ORF">WN944_022917</name>
</gene>
<protein>
    <submittedName>
        <fullName evidence="2">Uncharacterized protein</fullName>
    </submittedName>
</protein>
<dbReference type="Proteomes" id="UP001428341">
    <property type="component" value="Unassembled WGS sequence"/>
</dbReference>
<evidence type="ECO:0000313" key="2">
    <source>
        <dbReference type="EMBL" id="KAK9229951.1"/>
    </source>
</evidence>
<feature type="compositionally biased region" description="Basic and acidic residues" evidence="1">
    <location>
        <begin position="130"/>
        <end position="139"/>
    </location>
</feature>
<feature type="compositionally biased region" description="Basic and acidic residues" evidence="1">
    <location>
        <begin position="146"/>
        <end position="171"/>
    </location>
</feature>
<feature type="region of interest" description="Disordered" evidence="1">
    <location>
        <begin position="50"/>
        <end position="171"/>
    </location>
</feature>
<evidence type="ECO:0000256" key="1">
    <source>
        <dbReference type="SAM" id="MobiDB-lite"/>
    </source>
</evidence>
<organism evidence="2 3">
    <name type="scientific">Citrus x changshan-huyou</name>
    <dbReference type="NCBI Taxonomy" id="2935761"/>
    <lineage>
        <taxon>Eukaryota</taxon>
        <taxon>Viridiplantae</taxon>
        <taxon>Streptophyta</taxon>
        <taxon>Embryophyta</taxon>
        <taxon>Tracheophyta</taxon>
        <taxon>Spermatophyta</taxon>
        <taxon>Magnoliopsida</taxon>
        <taxon>eudicotyledons</taxon>
        <taxon>Gunneridae</taxon>
        <taxon>Pentapetalae</taxon>
        <taxon>rosids</taxon>
        <taxon>malvids</taxon>
        <taxon>Sapindales</taxon>
        <taxon>Rutaceae</taxon>
        <taxon>Aurantioideae</taxon>
        <taxon>Citrus</taxon>
    </lineage>
</organism>
<dbReference type="AlphaFoldDB" id="A0AAP0R3G3"/>
<name>A0AAP0R3G3_9ROSI</name>
<sequence>MRSGPSPGPQSRAFFLHHQYSWRVSPFQAKMEAESRAMAAAAWSWVEKMLQEHQRTSAPRARHQARDSNSDPENEGGLTRSQEEENTGGQRMGEAGNPKKSEKCGQKLIQPGGVDIVFQTSGGEAGKTCTNEKEDERGAGQRKNGKKENKIVHNPNDKEAQLEKKHNTNPT</sequence>